<dbReference type="InParanoid" id="F0Z6S2"/>
<evidence type="ECO:0000313" key="2">
    <source>
        <dbReference type="Proteomes" id="UP000001064"/>
    </source>
</evidence>
<protein>
    <submittedName>
        <fullName evidence="1">Uncharacterized protein</fullName>
    </submittedName>
</protein>
<name>F0Z6S2_DICPU</name>
<dbReference type="RefSeq" id="XP_003283108.1">
    <property type="nucleotide sequence ID" value="XM_003283060.1"/>
</dbReference>
<gene>
    <name evidence="1" type="ORF">DICPUDRAFT_74050</name>
</gene>
<dbReference type="EMBL" id="GL870943">
    <property type="protein sequence ID" value="EGC40357.1"/>
    <property type="molecule type" value="Genomic_DNA"/>
</dbReference>
<dbReference type="AlphaFoldDB" id="F0Z6S2"/>
<dbReference type="GeneID" id="10503541"/>
<proteinExistence type="predicted"/>
<evidence type="ECO:0000313" key="1">
    <source>
        <dbReference type="EMBL" id="EGC40357.1"/>
    </source>
</evidence>
<dbReference type="KEGG" id="dpp:DICPUDRAFT_74050"/>
<dbReference type="VEuPathDB" id="AmoebaDB:DICPUDRAFT_74050"/>
<keyword evidence="2" id="KW-1185">Reference proteome</keyword>
<reference evidence="2" key="1">
    <citation type="journal article" date="2011" name="Genome Biol.">
        <title>Comparative genomics of the social amoebae Dictyostelium discoideum and Dictyostelium purpureum.</title>
        <authorList>
            <consortium name="US DOE Joint Genome Institute (JGI-PGF)"/>
            <person name="Sucgang R."/>
            <person name="Kuo A."/>
            <person name="Tian X."/>
            <person name="Salerno W."/>
            <person name="Parikh A."/>
            <person name="Feasley C.L."/>
            <person name="Dalin E."/>
            <person name="Tu H."/>
            <person name="Huang E."/>
            <person name="Barry K."/>
            <person name="Lindquist E."/>
            <person name="Shapiro H."/>
            <person name="Bruce D."/>
            <person name="Schmutz J."/>
            <person name="Salamov A."/>
            <person name="Fey P."/>
            <person name="Gaudet P."/>
            <person name="Anjard C."/>
            <person name="Babu M.M."/>
            <person name="Basu S."/>
            <person name="Bushmanova Y."/>
            <person name="van der Wel H."/>
            <person name="Katoh-Kurasawa M."/>
            <person name="Dinh C."/>
            <person name="Coutinho P.M."/>
            <person name="Saito T."/>
            <person name="Elias M."/>
            <person name="Schaap P."/>
            <person name="Kay R.R."/>
            <person name="Henrissat B."/>
            <person name="Eichinger L."/>
            <person name="Rivero F."/>
            <person name="Putnam N.H."/>
            <person name="West C.M."/>
            <person name="Loomis W.F."/>
            <person name="Chisholm R.L."/>
            <person name="Shaulsky G."/>
            <person name="Strassmann J.E."/>
            <person name="Queller D.C."/>
            <person name="Kuspa A."/>
            <person name="Grigoriev I.V."/>
        </authorList>
    </citation>
    <scope>NUCLEOTIDE SEQUENCE [LARGE SCALE GENOMIC DNA]</scope>
    <source>
        <strain evidence="2">QSDP1</strain>
    </source>
</reference>
<accession>F0Z6S2</accession>
<dbReference type="Proteomes" id="UP000001064">
    <property type="component" value="Unassembled WGS sequence"/>
</dbReference>
<sequence length="409" mass="48075">MFKKSIGPFQISNEYPFNKKNECFENKEIIEHSIKRIKWSNEHLLLIKKLIDDCRGEQVIYNQILETFPNLNQELSYDAFKKEIKLLKREIGIDQVKEFIESNNQNNLKKILEKEKKELEKSISSEFIDTINNFEIENEIITSKSKDIDDIKKNNNNKKRKLESKINIKKNEDLEKIIKNSETTVSTTTTSTTTSTHNNEAIKITKNYNNKNKKIQSEFIQVKKFQNELLTKMLNFNENLLKQFHYINNNSNDDTSDTYNNNSKQIENEECESIQNYETNTNLPIKYLIIDKNQKKGKNDIIDEKIRVAIPKVKFGNEPILNIISWSLLHNQKLLLKINVLNFDHLEIDDILSNNNSDSNITDNNKPIAIRLESFKINLPLKYLYGNNIIKNENNSFTYFEIPIININN</sequence>
<organism evidence="1 2">
    <name type="scientific">Dictyostelium purpureum</name>
    <name type="common">Slime mold</name>
    <dbReference type="NCBI Taxonomy" id="5786"/>
    <lineage>
        <taxon>Eukaryota</taxon>
        <taxon>Amoebozoa</taxon>
        <taxon>Evosea</taxon>
        <taxon>Eumycetozoa</taxon>
        <taxon>Dictyostelia</taxon>
        <taxon>Dictyosteliales</taxon>
        <taxon>Dictyosteliaceae</taxon>
        <taxon>Dictyostelium</taxon>
    </lineage>
</organism>